<dbReference type="SUPFAM" id="SSF54637">
    <property type="entry name" value="Thioesterase/thiol ester dehydrase-isomerase"/>
    <property type="match status" value="1"/>
</dbReference>
<dbReference type="Pfam" id="PF03061">
    <property type="entry name" value="4HBT"/>
    <property type="match status" value="1"/>
</dbReference>
<dbReference type="InterPro" id="IPR006683">
    <property type="entry name" value="Thioestr_dom"/>
</dbReference>
<feature type="domain" description="Thioesterase" evidence="1">
    <location>
        <begin position="89"/>
        <end position="167"/>
    </location>
</feature>
<accession>A0AAE8SZZ7</accession>
<evidence type="ECO:0000313" key="3">
    <source>
        <dbReference type="Proteomes" id="UP001187682"/>
    </source>
</evidence>
<dbReference type="PANTHER" id="PTHR47260:SF6">
    <property type="entry name" value="THIOESTERASE DOMAIN-CONTAINING PROTEIN"/>
    <property type="match status" value="1"/>
</dbReference>
<dbReference type="InterPro" id="IPR029069">
    <property type="entry name" value="HotDog_dom_sf"/>
</dbReference>
<dbReference type="AlphaFoldDB" id="A0AAE8SZZ7"/>
<comment type="caution">
    <text evidence="2">The sequence shown here is derived from an EMBL/GenBank/DDBJ whole genome shotgun (WGS) entry which is preliminary data.</text>
</comment>
<evidence type="ECO:0000259" key="1">
    <source>
        <dbReference type="Pfam" id="PF03061"/>
    </source>
</evidence>
<dbReference type="Proteomes" id="UP001187682">
    <property type="component" value="Unassembled WGS sequence"/>
</dbReference>
<dbReference type="CDD" id="cd03443">
    <property type="entry name" value="PaaI_thioesterase"/>
    <property type="match status" value="1"/>
</dbReference>
<name>A0AAE8SZZ7_9PEZI</name>
<gene>
    <name evidence="2" type="ORF">DNG_10074</name>
</gene>
<dbReference type="Gene3D" id="3.10.129.10">
    <property type="entry name" value="Hotdog Thioesterase"/>
    <property type="match status" value="1"/>
</dbReference>
<protein>
    <recommendedName>
        <fullName evidence="1">Thioesterase domain-containing protein</fullName>
    </recommendedName>
</protein>
<dbReference type="InterPro" id="IPR052061">
    <property type="entry name" value="PTE-AB_protein"/>
</dbReference>
<dbReference type="EMBL" id="ONZQ02000020">
    <property type="protein sequence ID" value="SPO07380.1"/>
    <property type="molecule type" value="Genomic_DNA"/>
</dbReference>
<dbReference type="PANTHER" id="PTHR47260">
    <property type="entry name" value="UPF0644 PROTEIN PB2B4.06"/>
    <property type="match status" value="1"/>
</dbReference>
<sequence>MDPSVQTLIQHFSSIPWCRKHLDRPNQVFAPADSRRSERSTQYFFDKTLNTADTLPQFLVFYDPPQPKEFVTEVRALVTLGKDVAGHKGVCHGGMVMSILDEVAGELGGMNQLSGAIQHKMLVTAYLNTKFIKPLMVPSTVFARSWATKTEGRKYFVEVVIEDENGVALASADALFVGVKEQGKL</sequence>
<evidence type="ECO:0000313" key="2">
    <source>
        <dbReference type="EMBL" id="SPO07380.1"/>
    </source>
</evidence>
<proteinExistence type="predicted"/>
<organism evidence="2 3">
    <name type="scientific">Cephalotrichum gorgonifer</name>
    <dbReference type="NCBI Taxonomy" id="2041049"/>
    <lineage>
        <taxon>Eukaryota</taxon>
        <taxon>Fungi</taxon>
        <taxon>Dikarya</taxon>
        <taxon>Ascomycota</taxon>
        <taxon>Pezizomycotina</taxon>
        <taxon>Sordariomycetes</taxon>
        <taxon>Hypocreomycetidae</taxon>
        <taxon>Microascales</taxon>
        <taxon>Microascaceae</taxon>
        <taxon>Cephalotrichum</taxon>
    </lineage>
</organism>
<reference evidence="2" key="1">
    <citation type="submission" date="2018-03" db="EMBL/GenBank/DDBJ databases">
        <authorList>
            <person name="Guldener U."/>
        </authorList>
    </citation>
    <scope>NUCLEOTIDE SEQUENCE</scope>
</reference>
<keyword evidence="3" id="KW-1185">Reference proteome</keyword>